<feature type="compositionally biased region" description="Basic and acidic residues" evidence="1">
    <location>
        <begin position="90"/>
        <end position="107"/>
    </location>
</feature>
<feature type="compositionally biased region" description="Acidic residues" evidence="1">
    <location>
        <begin position="113"/>
        <end position="130"/>
    </location>
</feature>
<dbReference type="EMBL" id="JAUIZM010000001">
    <property type="protein sequence ID" value="KAK1400453.1"/>
    <property type="molecule type" value="Genomic_DNA"/>
</dbReference>
<protein>
    <submittedName>
        <fullName evidence="2">Uncharacterized protein</fullName>
    </submittedName>
</protein>
<reference evidence="2" key="1">
    <citation type="submission" date="2023-02" db="EMBL/GenBank/DDBJ databases">
        <title>Genome of toxic invasive species Heracleum sosnowskyi carries increased number of genes despite the absence of recent whole-genome duplications.</title>
        <authorList>
            <person name="Schelkunov M."/>
            <person name="Shtratnikova V."/>
            <person name="Makarenko M."/>
            <person name="Klepikova A."/>
            <person name="Omelchenko D."/>
            <person name="Novikova G."/>
            <person name="Obukhova E."/>
            <person name="Bogdanov V."/>
            <person name="Penin A."/>
            <person name="Logacheva M."/>
        </authorList>
    </citation>
    <scope>NUCLEOTIDE SEQUENCE</scope>
    <source>
        <strain evidence="2">Hsosn_3</strain>
        <tissue evidence="2">Leaf</tissue>
    </source>
</reference>
<sequence>MKFLGSKYPSCCLAFVRLEGLKSVDVSETKVDEAVDEGNVVETDGAEVKVEGTSNEVSNEKSELKVDENVYVKVKEYLEWDEIDDVEGNDENKVSHGESASKVDTRKRLSVAEVDDDDDLSWNIEDDDELEKASAK</sequence>
<feature type="region of interest" description="Disordered" evidence="1">
    <location>
        <begin position="85"/>
        <end position="136"/>
    </location>
</feature>
<evidence type="ECO:0000313" key="3">
    <source>
        <dbReference type="Proteomes" id="UP001237642"/>
    </source>
</evidence>
<gene>
    <name evidence="2" type="ORF">POM88_000058</name>
</gene>
<keyword evidence="3" id="KW-1185">Reference proteome</keyword>
<proteinExistence type="predicted"/>
<comment type="caution">
    <text evidence="2">The sequence shown here is derived from an EMBL/GenBank/DDBJ whole genome shotgun (WGS) entry which is preliminary data.</text>
</comment>
<name>A0AAD8JC95_9APIA</name>
<dbReference type="AlphaFoldDB" id="A0AAD8JC95"/>
<evidence type="ECO:0000256" key="1">
    <source>
        <dbReference type="SAM" id="MobiDB-lite"/>
    </source>
</evidence>
<dbReference type="Proteomes" id="UP001237642">
    <property type="component" value="Unassembled WGS sequence"/>
</dbReference>
<organism evidence="2 3">
    <name type="scientific">Heracleum sosnowskyi</name>
    <dbReference type="NCBI Taxonomy" id="360622"/>
    <lineage>
        <taxon>Eukaryota</taxon>
        <taxon>Viridiplantae</taxon>
        <taxon>Streptophyta</taxon>
        <taxon>Embryophyta</taxon>
        <taxon>Tracheophyta</taxon>
        <taxon>Spermatophyta</taxon>
        <taxon>Magnoliopsida</taxon>
        <taxon>eudicotyledons</taxon>
        <taxon>Gunneridae</taxon>
        <taxon>Pentapetalae</taxon>
        <taxon>asterids</taxon>
        <taxon>campanulids</taxon>
        <taxon>Apiales</taxon>
        <taxon>Apiaceae</taxon>
        <taxon>Apioideae</taxon>
        <taxon>apioid superclade</taxon>
        <taxon>Tordylieae</taxon>
        <taxon>Tordyliinae</taxon>
        <taxon>Heracleum</taxon>
    </lineage>
</organism>
<accession>A0AAD8JC95</accession>
<reference evidence="2" key="2">
    <citation type="submission" date="2023-05" db="EMBL/GenBank/DDBJ databases">
        <authorList>
            <person name="Schelkunov M.I."/>
        </authorList>
    </citation>
    <scope>NUCLEOTIDE SEQUENCE</scope>
    <source>
        <strain evidence="2">Hsosn_3</strain>
        <tissue evidence="2">Leaf</tissue>
    </source>
</reference>
<evidence type="ECO:0000313" key="2">
    <source>
        <dbReference type="EMBL" id="KAK1400453.1"/>
    </source>
</evidence>